<keyword evidence="2" id="KW-1133">Transmembrane helix</keyword>
<comment type="caution">
    <text evidence="3">The sequence shown here is derived from an EMBL/GenBank/DDBJ whole genome shotgun (WGS) entry which is preliminary data.</text>
</comment>
<proteinExistence type="predicted"/>
<feature type="transmembrane region" description="Helical" evidence="2">
    <location>
        <begin position="153"/>
        <end position="176"/>
    </location>
</feature>
<evidence type="ECO:0000256" key="1">
    <source>
        <dbReference type="SAM" id="MobiDB-lite"/>
    </source>
</evidence>
<feature type="transmembrane region" description="Helical" evidence="2">
    <location>
        <begin position="114"/>
        <end position="132"/>
    </location>
</feature>
<sequence>MSSDNSTQEQWTPYQDFYDGCVNGLLPILFLTIYGPKPSPYLGKFAYFMDDVLVLGLLLFGPFTAMFFIEILKEKYILGLFSVAIFYGGSALIFSIVSYVTIMSNNYAQFLVEGYSIAILFQNITWIIFSFKSNTMMPLFGKIVSPILLFNHMVYYFMLRGFLVSIIIQLIYQMIWLSVFLSNNYYQTKTYIALTILAVGRLIFYITENEKETENKNKKANICGFLNFCSRNPSGQFTVIIKRIFSKELKEGSKKDLKELKEGSKKNLKESEEGSKKDLKESKEGSKKDLKESEEGAVIDLRID</sequence>
<evidence type="ECO:0000256" key="2">
    <source>
        <dbReference type="SAM" id="Phobius"/>
    </source>
</evidence>
<evidence type="ECO:0000313" key="4">
    <source>
        <dbReference type="Proteomes" id="UP000022910"/>
    </source>
</evidence>
<evidence type="ECO:0000313" key="3">
    <source>
        <dbReference type="EMBL" id="EXX72533.1"/>
    </source>
</evidence>
<dbReference type="Proteomes" id="UP000022910">
    <property type="component" value="Unassembled WGS sequence"/>
</dbReference>
<reference evidence="3 4" key="1">
    <citation type="submission" date="2014-02" db="EMBL/GenBank/DDBJ databases">
        <title>Single nucleus genome sequencing reveals high similarity among nuclei of an endomycorrhizal fungus.</title>
        <authorList>
            <person name="Lin K."/>
            <person name="Geurts R."/>
            <person name="Zhang Z."/>
            <person name="Limpens E."/>
            <person name="Saunders D.G."/>
            <person name="Mu D."/>
            <person name="Pang E."/>
            <person name="Cao H."/>
            <person name="Cha H."/>
            <person name="Lin T."/>
            <person name="Zhou Q."/>
            <person name="Shang Y."/>
            <person name="Li Y."/>
            <person name="Ivanov S."/>
            <person name="Sharma T."/>
            <person name="Velzen R.V."/>
            <person name="Ruijter N.D."/>
            <person name="Aanen D.K."/>
            <person name="Win J."/>
            <person name="Kamoun S."/>
            <person name="Bisseling T."/>
            <person name="Huang S."/>
        </authorList>
    </citation>
    <scope>NUCLEOTIDE SEQUENCE [LARGE SCALE GENOMIC DNA]</scope>
    <source>
        <strain evidence="4">DAOM197198w</strain>
    </source>
</reference>
<feature type="region of interest" description="Disordered" evidence="1">
    <location>
        <begin position="260"/>
        <end position="304"/>
    </location>
</feature>
<feature type="transmembrane region" description="Helical" evidence="2">
    <location>
        <begin position="188"/>
        <end position="206"/>
    </location>
</feature>
<dbReference type="EMBL" id="JEMT01015261">
    <property type="protein sequence ID" value="EXX72533.1"/>
    <property type="molecule type" value="Genomic_DNA"/>
</dbReference>
<organism evidence="3 4">
    <name type="scientific">Rhizophagus irregularis (strain DAOM 197198w)</name>
    <name type="common">Glomus intraradices</name>
    <dbReference type="NCBI Taxonomy" id="1432141"/>
    <lineage>
        <taxon>Eukaryota</taxon>
        <taxon>Fungi</taxon>
        <taxon>Fungi incertae sedis</taxon>
        <taxon>Mucoromycota</taxon>
        <taxon>Glomeromycotina</taxon>
        <taxon>Glomeromycetes</taxon>
        <taxon>Glomerales</taxon>
        <taxon>Glomeraceae</taxon>
        <taxon>Rhizophagus</taxon>
    </lineage>
</organism>
<dbReference type="AlphaFoldDB" id="A0A015N0F0"/>
<dbReference type="HOGENOM" id="CLU_915709_0_0_1"/>
<feature type="compositionally biased region" description="Basic and acidic residues" evidence="1">
    <location>
        <begin position="260"/>
        <end position="294"/>
    </location>
</feature>
<name>A0A015N0F0_RHIIW</name>
<keyword evidence="2" id="KW-0472">Membrane</keyword>
<feature type="transmembrane region" description="Helical" evidence="2">
    <location>
        <begin position="76"/>
        <end position="102"/>
    </location>
</feature>
<keyword evidence="2" id="KW-0812">Transmembrane</keyword>
<accession>A0A015N0F0</accession>
<protein>
    <submittedName>
        <fullName evidence="3">Uncharacterized protein</fullName>
    </submittedName>
</protein>
<keyword evidence="4" id="KW-1185">Reference proteome</keyword>
<gene>
    <name evidence="3" type="ORF">RirG_068290</name>
</gene>
<feature type="transmembrane region" description="Helical" evidence="2">
    <location>
        <begin position="45"/>
        <end position="69"/>
    </location>
</feature>